<keyword evidence="6" id="KW-0735">Signal-anchor</keyword>
<evidence type="ECO:0000313" key="13">
    <source>
        <dbReference type="EMBL" id="KAK2157000.1"/>
    </source>
</evidence>
<evidence type="ECO:0000256" key="11">
    <source>
        <dbReference type="SAM" id="Phobius"/>
    </source>
</evidence>
<dbReference type="PANTHER" id="PTHR10811">
    <property type="entry name" value="FRINGE-RELATED"/>
    <property type="match status" value="1"/>
</dbReference>
<dbReference type="EMBL" id="JAODUP010000201">
    <property type="protein sequence ID" value="KAK2157000.1"/>
    <property type="molecule type" value="Genomic_DNA"/>
</dbReference>
<dbReference type="Proteomes" id="UP001208570">
    <property type="component" value="Unassembled WGS sequence"/>
</dbReference>
<sequence length="486" mass="55761">MRMSLRTAAQVILFITLVIFLNGYIVLFYDQKRHSEVKKSSDVSNSLRLGTQSRERGKFGTKTVDNSTDPERHGRNFILDSLQKGNRDITKGHHKVPNMIENDRNNLKYKSVLESSKNWKRNFVTGHSKLLPKQNHNDSRVVSEIFTSDIDYSLDFSESRPTELSDIFISVKTTKRYHKLRVELLLSTWARLAKDETYFFTDTDDKELENKTRGHVINTNCSAVHSRMALCCKMSVEYDYFIASRKRWFCHVDDDTYINIPELSRLLKKFNHTEDWYLGKPSLTHPLEISDPEHKGQKVAFWFATGGAGMCISRSLALKMMPYTAGGRLQSVCATVRLPDDCSIGFIIYNYLKKELTVISQFHSHLEGLWLLKPENMDQQITLSYSVKQTPILGRSNVIHLSTGFEVEKDPTSTYLNFQGSMQRMLPLAIASCQITLSYNRPDSGKLKNIVHVSGGFSEQDDPTRFRSIHCQLFPYLEGCPRAAHT</sequence>
<evidence type="ECO:0000256" key="8">
    <source>
        <dbReference type="ARBA" id="ARBA00023136"/>
    </source>
</evidence>
<evidence type="ECO:0000256" key="6">
    <source>
        <dbReference type="ARBA" id="ARBA00022968"/>
    </source>
</evidence>
<evidence type="ECO:0000256" key="10">
    <source>
        <dbReference type="SAM" id="MobiDB-lite"/>
    </source>
</evidence>
<organism evidence="13 14">
    <name type="scientific">Paralvinella palmiformis</name>
    <dbReference type="NCBI Taxonomy" id="53620"/>
    <lineage>
        <taxon>Eukaryota</taxon>
        <taxon>Metazoa</taxon>
        <taxon>Spiralia</taxon>
        <taxon>Lophotrochozoa</taxon>
        <taxon>Annelida</taxon>
        <taxon>Polychaeta</taxon>
        <taxon>Sedentaria</taxon>
        <taxon>Canalipalpata</taxon>
        <taxon>Terebellida</taxon>
        <taxon>Terebelliformia</taxon>
        <taxon>Alvinellidae</taxon>
        <taxon>Paralvinella</taxon>
    </lineage>
</organism>
<feature type="domain" description="Fringe-like glycosyltransferase" evidence="12">
    <location>
        <begin position="161"/>
        <end position="412"/>
    </location>
</feature>
<evidence type="ECO:0000256" key="9">
    <source>
        <dbReference type="ARBA" id="ARBA00037847"/>
    </source>
</evidence>
<dbReference type="AlphaFoldDB" id="A0AAD9N507"/>
<evidence type="ECO:0000256" key="2">
    <source>
        <dbReference type="ARBA" id="ARBA00008661"/>
    </source>
</evidence>
<evidence type="ECO:0000259" key="12">
    <source>
        <dbReference type="Pfam" id="PF02434"/>
    </source>
</evidence>
<keyword evidence="14" id="KW-1185">Reference proteome</keyword>
<evidence type="ECO:0000256" key="5">
    <source>
        <dbReference type="ARBA" id="ARBA00022692"/>
    </source>
</evidence>
<dbReference type="GO" id="GO:0016020">
    <property type="term" value="C:membrane"/>
    <property type="evidence" value="ECO:0007669"/>
    <property type="project" value="UniProtKB-SubCell"/>
</dbReference>
<dbReference type="GO" id="GO:0016757">
    <property type="term" value="F:glycosyltransferase activity"/>
    <property type="evidence" value="ECO:0007669"/>
    <property type="project" value="UniProtKB-KW"/>
</dbReference>
<proteinExistence type="inferred from homology"/>
<evidence type="ECO:0000256" key="7">
    <source>
        <dbReference type="ARBA" id="ARBA00022989"/>
    </source>
</evidence>
<feature type="transmembrane region" description="Helical" evidence="11">
    <location>
        <begin position="7"/>
        <end position="29"/>
    </location>
</feature>
<protein>
    <recommendedName>
        <fullName evidence="12">Fringe-like glycosyltransferase domain-containing protein</fullName>
    </recommendedName>
</protein>
<evidence type="ECO:0000256" key="1">
    <source>
        <dbReference type="ARBA" id="ARBA00004606"/>
    </source>
</evidence>
<dbReference type="Gene3D" id="3.90.550.50">
    <property type="match status" value="1"/>
</dbReference>
<keyword evidence="8 11" id="KW-0472">Membrane</keyword>
<reference evidence="13" key="1">
    <citation type="journal article" date="2023" name="Mol. Biol. Evol.">
        <title>Third-Generation Sequencing Reveals the Adaptive Role of the Epigenome in Three Deep-Sea Polychaetes.</title>
        <authorList>
            <person name="Perez M."/>
            <person name="Aroh O."/>
            <person name="Sun Y."/>
            <person name="Lan Y."/>
            <person name="Juniper S.K."/>
            <person name="Young C.R."/>
            <person name="Angers B."/>
            <person name="Qian P.Y."/>
        </authorList>
    </citation>
    <scope>NUCLEOTIDE SEQUENCE</scope>
    <source>
        <strain evidence="13">P08H-3</strain>
    </source>
</reference>
<evidence type="ECO:0000256" key="3">
    <source>
        <dbReference type="ARBA" id="ARBA00022676"/>
    </source>
</evidence>
<gene>
    <name evidence="13" type="ORF">LSH36_201g06000</name>
</gene>
<comment type="caution">
    <text evidence="13">The sequence shown here is derived from an EMBL/GenBank/DDBJ whole genome shotgun (WGS) entry which is preliminary data.</text>
</comment>
<keyword evidence="4" id="KW-0808">Transferase</keyword>
<evidence type="ECO:0000256" key="4">
    <source>
        <dbReference type="ARBA" id="ARBA00022679"/>
    </source>
</evidence>
<dbReference type="GO" id="GO:0012505">
    <property type="term" value="C:endomembrane system"/>
    <property type="evidence" value="ECO:0007669"/>
    <property type="project" value="UniProtKB-SubCell"/>
</dbReference>
<comment type="subcellular location">
    <subcellularLocation>
        <location evidence="9">Endomembrane system</location>
        <topology evidence="9">Single-pass membrane protein</topology>
    </subcellularLocation>
    <subcellularLocation>
        <location evidence="1">Membrane</location>
        <topology evidence="1">Single-pass type II membrane protein</topology>
    </subcellularLocation>
</comment>
<accession>A0AAD9N507</accession>
<dbReference type="InterPro" id="IPR003378">
    <property type="entry name" value="Fringe-like_glycosylTrfase"/>
</dbReference>
<keyword evidence="3" id="KW-0328">Glycosyltransferase</keyword>
<name>A0AAD9N507_9ANNE</name>
<keyword evidence="7 11" id="KW-1133">Transmembrane helix</keyword>
<dbReference type="Pfam" id="PF02434">
    <property type="entry name" value="Fringe"/>
    <property type="match status" value="1"/>
</dbReference>
<feature type="region of interest" description="Disordered" evidence="10">
    <location>
        <begin position="48"/>
        <end position="72"/>
    </location>
</feature>
<keyword evidence="5 11" id="KW-0812">Transmembrane</keyword>
<comment type="similarity">
    <text evidence="2">Belongs to the glycosyltransferase 31 family.</text>
</comment>
<evidence type="ECO:0000313" key="14">
    <source>
        <dbReference type="Proteomes" id="UP001208570"/>
    </source>
</evidence>